<dbReference type="AlphaFoldDB" id="A0AAP8SX70"/>
<dbReference type="RefSeq" id="WP_102477650.1">
    <property type="nucleotide sequence ID" value="NZ_MDBO01000062.1"/>
</dbReference>
<evidence type="ECO:0000313" key="3">
    <source>
        <dbReference type="Proteomes" id="UP000235611"/>
    </source>
</evidence>
<feature type="domain" description="Spore protein YkvP/CgeB glycosyl transferase-like" evidence="1">
    <location>
        <begin position="207"/>
        <end position="350"/>
    </location>
</feature>
<sequence length="358" mass="41660">MRMLYVGPMKRGSTTEQRYKALLELGYNIDIVNTANDEQLFREKLLKNRLKRYCFRHAPTFVANYLDGPVDLSTINTSILECIKKNRYHLVWLDKALTVNNKTLLDIKKTSTKIIGYSPDDMYSRHNQSANFLKHIKNYDHFLTTKSYGVDELKSLGCVDTRFVGNAYDKNTHFPREKNQENSDRFGGDIGFIGDYEFERFRSLKYISKTLNERKVRIWGPNWEKAKGIHNLDNITCEFNRLIGSDYSTAISNFKINLCFLRKINRDLQTTRTIEIPACGGFMLAERTEEHRDLFIEGKEAEFFSSDEELVDKIKFYLDNDSARLSVAKSGFNKCIRAGYDNKSRLKKILVELGLYDT</sequence>
<gene>
    <name evidence="2" type="ORF">BCS93_08860</name>
</gene>
<organism evidence="2 3">
    <name type="scientific">Vibrio breoganii</name>
    <dbReference type="NCBI Taxonomy" id="553239"/>
    <lineage>
        <taxon>Bacteria</taxon>
        <taxon>Pseudomonadati</taxon>
        <taxon>Pseudomonadota</taxon>
        <taxon>Gammaproteobacteria</taxon>
        <taxon>Vibrionales</taxon>
        <taxon>Vibrionaceae</taxon>
        <taxon>Vibrio</taxon>
    </lineage>
</organism>
<protein>
    <recommendedName>
        <fullName evidence="1">Spore protein YkvP/CgeB glycosyl transferase-like domain-containing protein</fullName>
    </recommendedName>
</protein>
<name>A0AAP8SX70_9VIBR</name>
<dbReference type="EMBL" id="MDBO01000062">
    <property type="protein sequence ID" value="PMP11312.1"/>
    <property type="molecule type" value="Genomic_DNA"/>
</dbReference>
<dbReference type="Pfam" id="PF13524">
    <property type="entry name" value="Glyco_trans_1_2"/>
    <property type="match status" value="1"/>
</dbReference>
<evidence type="ECO:0000313" key="2">
    <source>
        <dbReference type="EMBL" id="PMP11312.1"/>
    </source>
</evidence>
<comment type="caution">
    <text evidence="2">The sequence shown here is derived from an EMBL/GenBank/DDBJ whole genome shotgun (WGS) entry which is preliminary data.</text>
</comment>
<evidence type="ECO:0000259" key="1">
    <source>
        <dbReference type="Pfam" id="PF13524"/>
    </source>
</evidence>
<accession>A0AAP8SX70</accession>
<dbReference type="Proteomes" id="UP000235611">
    <property type="component" value="Unassembled WGS sequence"/>
</dbReference>
<dbReference type="InterPro" id="IPR055259">
    <property type="entry name" value="YkvP/CgeB_Glyco_trans-like"/>
</dbReference>
<proteinExistence type="predicted"/>
<reference evidence="3" key="1">
    <citation type="submission" date="2016-07" db="EMBL/GenBank/DDBJ databases">
        <title>Nontailed viruses are major unrecognized killers of bacteria in the ocean.</title>
        <authorList>
            <person name="Kauffman K."/>
            <person name="Hussain F."/>
            <person name="Yang J."/>
            <person name="Arevalo P."/>
            <person name="Brown J."/>
            <person name="Cutler M."/>
            <person name="Kelly L."/>
            <person name="Polz M.F."/>
        </authorList>
    </citation>
    <scope>NUCLEOTIDE SEQUENCE [LARGE SCALE GENOMIC DNA]</scope>
    <source>
        <strain evidence="3">10N.222.49.A5</strain>
    </source>
</reference>